<reference evidence="3" key="1">
    <citation type="submission" date="2018-06" db="EMBL/GenBank/DDBJ databases">
        <authorList>
            <person name="Lum Nde A."/>
            <person name="Hugo C."/>
        </authorList>
    </citation>
    <scope>NUCLEOTIDE SEQUENCE [LARGE SCALE GENOMIC DNA]</scope>
    <source>
        <strain evidence="3">1_F178</strain>
    </source>
</reference>
<protein>
    <recommendedName>
        <fullName evidence="1">DUF2314 domain-containing protein</fullName>
    </recommendedName>
</protein>
<proteinExistence type="predicted"/>
<organism evidence="2 3">
    <name type="scientific">Chryseobacterium pennae</name>
    <dbReference type="NCBI Taxonomy" id="2258962"/>
    <lineage>
        <taxon>Bacteria</taxon>
        <taxon>Pseudomonadati</taxon>
        <taxon>Bacteroidota</taxon>
        <taxon>Flavobacteriia</taxon>
        <taxon>Flavobacteriales</taxon>
        <taxon>Weeksellaceae</taxon>
        <taxon>Chryseobacterium group</taxon>
        <taxon>Chryseobacterium</taxon>
    </lineage>
</organism>
<keyword evidence="3" id="KW-1185">Reference proteome</keyword>
<dbReference type="InterPro" id="IPR018756">
    <property type="entry name" value="DUF2314"/>
</dbReference>
<gene>
    <name evidence="2" type="ORF">DRF65_13890</name>
</gene>
<dbReference type="EMBL" id="QNVT01000012">
    <property type="protein sequence ID" value="REC61824.1"/>
    <property type="molecule type" value="Genomic_DNA"/>
</dbReference>
<evidence type="ECO:0000313" key="3">
    <source>
        <dbReference type="Proteomes" id="UP000256686"/>
    </source>
</evidence>
<evidence type="ECO:0000313" key="2">
    <source>
        <dbReference type="EMBL" id="REC61824.1"/>
    </source>
</evidence>
<dbReference type="Proteomes" id="UP000256686">
    <property type="component" value="Unassembled WGS sequence"/>
</dbReference>
<dbReference type="Pfam" id="PF10077">
    <property type="entry name" value="DUF2314"/>
    <property type="match status" value="1"/>
</dbReference>
<comment type="caution">
    <text evidence="2">The sequence shown here is derived from an EMBL/GenBank/DDBJ whole genome shotgun (WGS) entry which is preliminary data.</text>
</comment>
<sequence length="255" mass="29943">MDKSINIEITRDFLYMLYKAEKSLWYFNFLIENNFSGYSAIKFKNDKDVYVWLDSIIITDGWYNGRLAETGETKRIKINEAVDWMIVKEGKLFGGYTIQYYYDSLCDDDKINFEIECGFRIGCGNDFFRPDRSTPEGAIIALENFYTEKNINGVLSCKDFHKEARNILFENDIEENPETVQKIASVLKLSLHEELELNGYPFFDNVRRIFRLLEENNEQQLIEEQISFSDGSKGINKFWVAKSKHDGWKVLNLIN</sequence>
<name>A0A3D9C7U8_9FLAO</name>
<evidence type="ECO:0000259" key="1">
    <source>
        <dbReference type="Pfam" id="PF10077"/>
    </source>
</evidence>
<dbReference type="RefSeq" id="WP_115971362.1">
    <property type="nucleotide sequence ID" value="NZ_QNVT01000012.1"/>
</dbReference>
<feature type="domain" description="DUF2314" evidence="1">
    <location>
        <begin position="69"/>
        <end position="119"/>
    </location>
</feature>
<accession>A0A3D9C7U8</accession>
<dbReference type="AlphaFoldDB" id="A0A3D9C7U8"/>